<sequence>MADNPGRSYLPPTVPNPSNPLRRQNPLVSAQAPHNFYPAPQQYHIGAGSGIAGKPYLQMLGSSSPQSEGIDLTARPPGPPEAAHNGGDPINGQVKENSAPGVIVIAPNPSAHSDESVKPTSDPKPESAASGAGPWDWKGVDSFRSGEFNVESRISKTPATVASTFPAPAAAAAAAETMNPAFHHLAKASDPAGFPFEAKGPPPVVARSREGGAPMDPTVEPAAAVPAVAPTDPSQLANLGADEPHEPSLPPKPALPGPGFHPQDPLPPSPFSKPSDSASPSPAPEPSVPDQMMAPAPPEPSVPDPSADPTPTPSSASSAKIREKPLAPENVESLLENMFGAGESPLKLPTSEPSSAKPPALTEDKVPEDRQIFPTCI</sequence>
<feature type="region of interest" description="Disordered" evidence="1">
    <location>
        <begin position="1"/>
        <end position="140"/>
    </location>
</feature>
<feature type="compositionally biased region" description="Polar residues" evidence="1">
    <location>
        <begin position="19"/>
        <end position="28"/>
    </location>
</feature>
<organism evidence="2 3">
    <name type="scientific">Nesidiocoris tenuis</name>
    <dbReference type="NCBI Taxonomy" id="355587"/>
    <lineage>
        <taxon>Eukaryota</taxon>
        <taxon>Metazoa</taxon>
        <taxon>Ecdysozoa</taxon>
        <taxon>Arthropoda</taxon>
        <taxon>Hexapoda</taxon>
        <taxon>Insecta</taxon>
        <taxon>Pterygota</taxon>
        <taxon>Neoptera</taxon>
        <taxon>Paraneoptera</taxon>
        <taxon>Hemiptera</taxon>
        <taxon>Heteroptera</taxon>
        <taxon>Panheteroptera</taxon>
        <taxon>Cimicomorpha</taxon>
        <taxon>Miridae</taxon>
        <taxon>Dicyphina</taxon>
        <taxon>Nesidiocoris</taxon>
    </lineage>
</organism>
<feature type="compositionally biased region" description="Low complexity" evidence="1">
    <location>
        <begin position="216"/>
        <end position="233"/>
    </location>
</feature>
<protein>
    <submittedName>
        <fullName evidence="2">Uncharacterized protein</fullName>
    </submittedName>
</protein>
<accession>A0A6H5G4S7</accession>
<evidence type="ECO:0000313" key="2">
    <source>
        <dbReference type="EMBL" id="CAA9997546.1"/>
    </source>
</evidence>
<keyword evidence="3" id="KW-1185">Reference proteome</keyword>
<name>A0A6H5G4S7_9HEMI</name>
<dbReference type="EMBL" id="CADCXU010005883">
    <property type="protein sequence ID" value="CAA9997546.1"/>
    <property type="molecule type" value="Genomic_DNA"/>
</dbReference>
<feature type="compositionally biased region" description="Pro residues" evidence="1">
    <location>
        <begin position="247"/>
        <end position="256"/>
    </location>
</feature>
<evidence type="ECO:0000256" key="1">
    <source>
        <dbReference type="SAM" id="MobiDB-lite"/>
    </source>
</evidence>
<gene>
    <name evidence="2" type="ORF">NTEN_LOCUS3840</name>
</gene>
<feature type="compositionally biased region" description="Pro residues" evidence="1">
    <location>
        <begin position="295"/>
        <end position="312"/>
    </location>
</feature>
<feature type="region of interest" description="Disordered" evidence="1">
    <location>
        <begin position="187"/>
        <end position="377"/>
    </location>
</feature>
<feature type="compositionally biased region" description="Basic and acidic residues" evidence="1">
    <location>
        <begin position="112"/>
        <end position="125"/>
    </location>
</feature>
<proteinExistence type="predicted"/>
<dbReference type="Proteomes" id="UP000479000">
    <property type="component" value="Unassembled WGS sequence"/>
</dbReference>
<evidence type="ECO:0000313" key="3">
    <source>
        <dbReference type="Proteomes" id="UP000479000"/>
    </source>
</evidence>
<dbReference type="AlphaFoldDB" id="A0A6H5G4S7"/>
<feature type="compositionally biased region" description="Basic and acidic residues" evidence="1">
    <location>
        <begin position="362"/>
        <end position="371"/>
    </location>
</feature>
<reference evidence="2 3" key="1">
    <citation type="submission" date="2020-02" db="EMBL/GenBank/DDBJ databases">
        <authorList>
            <person name="Ferguson B K."/>
        </authorList>
    </citation>
    <scope>NUCLEOTIDE SEQUENCE [LARGE SCALE GENOMIC DNA]</scope>
</reference>